<keyword evidence="1" id="KW-1133">Transmembrane helix</keyword>
<sequence>MEELGMAMIILLAIILTFGITLWAGKRNSKPDSQDDEA</sequence>
<feature type="transmembrane region" description="Helical" evidence="1">
    <location>
        <begin position="6"/>
        <end position="24"/>
    </location>
</feature>
<keyword evidence="1" id="KW-0472">Membrane</keyword>
<organism evidence="2 3">
    <name type="scientific">Caldalkalibacillus thermarum (strain TA2.A1)</name>
    <dbReference type="NCBI Taxonomy" id="986075"/>
    <lineage>
        <taxon>Bacteria</taxon>
        <taxon>Bacillati</taxon>
        <taxon>Bacillota</taxon>
        <taxon>Bacilli</taxon>
        <taxon>Bacillales</taxon>
        <taxon>Bacillaceae</taxon>
        <taxon>Caldalkalibacillus</taxon>
    </lineage>
</organism>
<dbReference type="AlphaFoldDB" id="F5L6K6"/>
<dbReference type="Proteomes" id="UP000010716">
    <property type="component" value="Unassembled WGS sequence"/>
</dbReference>
<evidence type="ECO:0000256" key="1">
    <source>
        <dbReference type="SAM" id="Phobius"/>
    </source>
</evidence>
<protein>
    <submittedName>
        <fullName evidence="2">Uncharacterized protein</fullName>
    </submittedName>
</protein>
<keyword evidence="1" id="KW-0812">Transmembrane</keyword>
<comment type="caution">
    <text evidence="2">The sequence shown here is derived from an EMBL/GenBank/DDBJ whole genome shotgun (WGS) entry which is preliminary data.</text>
</comment>
<gene>
    <name evidence="2" type="ORF">CathTA2_1456</name>
</gene>
<name>F5L6K6_CALTT</name>
<dbReference type="EMBL" id="AFCE01000129">
    <property type="protein sequence ID" value="EGL83013.1"/>
    <property type="molecule type" value="Genomic_DNA"/>
</dbReference>
<reference evidence="2 3" key="1">
    <citation type="journal article" date="2011" name="J. Bacteriol.">
        <title>Draft genome sequence of the thermoalkaliphilic Caldalkalibacillus thermarum strain TA2.A1.</title>
        <authorList>
            <person name="Kalamorz F."/>
            <person name="Keis S."/>
            <person name="McMillan D.G."/>
            <person name="Olsson K."/>
            <person name="Stanton J.A."/>
            <person name="Stockwell P."/>
            <person name="Black M.A."/>
            <person name="Klingeman D.M."/>
            <person name="Land M.L."/>
            <person name="Han C.S."/>
            <person name="Martin S.L."/>
            <person name="Becher S.A."/>
            <person name="Peddie C.J."/>
            <person name="Morgan H.W."/>
            <person name="Matthies D."/>
            <person name="Preiss L."/>
            <person name="Meier T."/>
            <person name="Brown S.D."/>
            <person name="Cook G.M."/>
        </authorList>
    </citation>
    <scope>NUCLEOTIDE SEQUENCE [LARGE SCALE GENOMIC DNA]</scope>
    <source>
        <strain evidence="2 3">TA2.A1</strain>
    </source>
</reference>
<proteinExistence type="predicted"/>
<evidence type="ECO:0000313" key="3">
    <source>
        <dbReference type="Proteomes" id="UP000010716"/>
    </source>
</evidence>
<evidence type="ECO:0000313" key="2">
    <source>
        <dbReference type="EMBL" id="EGL83013.1"/>
    </source>
</evidence>
<accession>F5L6K6</accession>